<reference evidence="3 4" key="1">
    <citation type="journal article" date="2021" name="ISME Commun">
        <title>Automated analysis of genomic sequences facilitates high-throughput and comprehensive description of bacteria.</title>
        <authorList>
            <person name="Hitch T.C.A."/>
        </authorList>
    </citation>
    <scope>NUCLEOTIDE SEQUENCE [LARGE SCALE GENOMIC DNA]</scope>
    <source>
        <strain evidence="3 4">Sanger_29</strain>
    </source>
</reference>
<dbReference type="PROSITE" id="PS51781">
    <property type="entry name" value="SH3B"/>
    <property type="match status" value="2"/>
</dbReference>
<keyword evidence="4" id="KW-1185">Reference proteome</keyword>
<dbReference type="SMART" id="SM00287">
    <property type="entry name" value="SH3b"/>
    <property type="match status" value="3"/>
</dbReference>
<sequence>MKKWKKALLTLALLISFVIAVPVTGLAAAKYYVTTATVNVRSGPGTNYRRVLLLPEKEAVKVTGSTKYWYKVEYQNYYQQKYRGYISKNYLKSADIYKTSASLNLRRGTSTNTGKATTIPKGAKVIITDTYTGDWYRTVYYASNGNVYRGYTHQNYLRKNGAKKGNYITTDDVYMHRKPSMTSTNILVVPKGRTVKVTKMTNGKWYYCTYKSSKGRTYKGYISNVCLRKK</sequence>
<dbReference type="PANTHER" id="PTHR34408">
    <property type="entry name" value="FAMILY PROTEIN, PUTATIVE-RELATED"/>
    <property type="match status" value="1"/>
</dbReference>
<name>A0ABT2SL76_9FIRM</name>
<feature type="domain" description="SH3b" evidence="2">
    <location>
        <begin position="28"/>
        <end position="95"/>
    </location>
</feature>
<feature type="domain" description="SH3b" evidence="2">
    <location>
        <begin position="163"/>
        <end position="230"/>
    </location>
</feature>
<feature type="signal peptide" evidence="1">
    <location>
        <begin position="1"/>
        <end position="20"/>
    </location>
</feature>
<dbReference type="InterPro" id="IPR052354">
    <property type="entry name" value="Cell_Wall_Dynamics_Protein"/>
</dbReference>
<accession>A0ABT2SL76</accession>
<dbReference type="RefSeq" id="WP_262654267.1">
    <property type="nucleotide sequence ID" value="NZ_JAOQKE010000004.1"/>
</dbReference>
<evidence type="ECO:0000256" key="1">
    <source>
        <dbReference type="SAM" id="SignalP"/>
    </source>
</evidence>
<organism evidence="3 4">
    <name type="scientific">Muricoprocola aceti</name>
    <dbReference type="NCBI Taxonomy" id="2981772"/>
    <lineage>
        <taxon>Bacteria</taxon>
        <taxon>Bacillati</taxon>
        <taxon>Bacillota</taxon>
        <taxon>Clostridia</taxon>
        <taxon>Lachnospirales</taxon>
        <taxon>Lachnospiraceae</taxon>
        <taxon>Muricoprocola</taxon>
    </lineage>
</organism>
<dbReference type="InterPro" id="IPR003646">
    <property type="entry name" value="SH3-like_bac-type"/>
</dbReference>
<protein>
    <submittedName>
        <fullName evidence="3">SH3 domain-containing protein</fullName>
    </submittedName>
</protein>
<evidence type="ECO:0000313" key="3">
    <source>
        <dbReference type="EMBL" id="MCU6724833.1"/>
    </source>
</evidence>
<dbReference type="Pfam" id="PF08239">
    <property type="entry name" value="SH3_3"/>
    <property type="match status" value="2"/>
</dbReference>
<evidence type="ECO:0000313" key="4">
    <source>
        <dbReference type="Proteomes" id="UP001652338"/>
    </source>
</evidence>
<dbReference type="Gene3D" id="2.30.30.40">
    <property type="entry name" value="SH3 Domains"/>
    <property type="match status" value="3"/>
</dbReference>
<gene>
    <name evidence="3" type="ORF">OCV47_05620</name>
</gene>
<dbReference type="PANTHER" id="PTHR34408:SF1">
    <property type="entry name" value="GLYCOSYL HYDROLASE FAMILY 19 DOMAIN-CONTAINING PROTEIN HI_1415"/>
    <property type="match status" value="1"/>
</dbReference>
<comment type="caution">
    <text evidence="3">The sequence shown here is derived from an EMBL/GenBank/DDBJ whole genome shotgun (WGS) entry which is preliminary data.</text>
</comment>
<dbReference type="Proteomes" id="UP001652338">
    <property type="component" value="Unassembled WGS sequence"/>
</dbReference>
<keyword evidence="1" id="KW-0732">Signal</keyword>
<proteinExistence type="predicted"/>
<feature type="chain" id="PRO_5045052708" evidence="1">
    <location>
        <begin position="21"/>
        <end position="230"/>
    </location>
</feature>
<dbReference type="EMBL" id="JAOQKE010000004">
    <property type="protein sequence ID" value="MCU6724833.1"/>
    <property type="molecule type" value="Genomic_DNA"/>
</dbReference>
<evidence type="ECO:0000259" key="2">
    <source>
        <dbReference type="PROSITE" id="PS51781"/>
    </source>
</evidence>